<keyword evidence="3 12" id="KW-0813">Transport</keyword>
<evidence type="ECO:0000256" key="13">
    <source>
        <dbReference type="SAM" id="Phobius"/>
    </source>
</evidence>
<dbReference type="EnsemblMetazoa" id="SMAR000089-RA">
    <property type="protein sequence ID" value="SMAR000089-PA"/>
    <property type="gene ID" value="SMAR000089"/>
</dbReference>
<protein>
    <submittedName>
        <fullName evidence="14">Uncharacterized protein</fullName>
    </submittedName>
</protein>
<keyword evidence="15" id="KW-1185">Reference proteome</keyword>
<evidence type="ECO:0000313" key="15">
    <source>
        <dbReference type="Proteomes" id="UP000014500"/>
    </source>
</evidence>
<evidence type="ECO:0000256" key="4">
    <source>
        <dbReference type="ARBA" id="ARBA00022461"/>
    </source>
</evidence>
<name>T1IGY6_STRMM</name>
<comment type="subcellular location">
    <subcellularLocation>
        <location evidence="1">Membrane</location>
        <topology evidence="1">Multi-pass membrane protein</topology>
    </subcellularLocation>
</comment>
<dbReference type="GO" id="GO:0005886">
    <property type="term" value="C:plasma membrane"/>
    <property type="evidence" value="ECO:0007669"/>
    <property type="project" value="TreeGrafter"/>
</dbReference>
<dbReference type="EMBL" id="JH429659">
    <property type="status" value="NOT_ANNOTATED_CDS"/>
    <property type="molecule type" value="Genomic_DNA"/>
</dbReference>
<proteinExistence type="inferred from homology"/>
<evidence type="ECO:0000256" key="5">
    <source>
        <dbReference type="ARBA" id="ARBA00022692"/>
    </source>
</evidence>
<dbReference type="PhylomeDB" id="T1IGY6"/>
<evidence type="ECO:0000256" key="8">
    <source>
        <dbReference type="ARBA" id="ARBA00023065"/>
    </source>
</evidence>
<evidence type="ECO:0000256" key="3">
    <source>
        <dbReference type="ARBA" id="ARBA00022448"/>
    </source>
</evidence>
<evidence type="ECO:0000256" key="6">
    <source>
        <dbReference type="ARBA" id="ARBA00022989"/>
    </source>
</evidence>
<feature type="transmembrane region" description="Helical" evidence="13">
    <location>
        <begin position="74"/>
        <end position="92"/>
    </location>
</feature>
<feature type="transmembrane region" description="Helical" evidence="13">
    <location>
        <begin position="418"/>
        <end position="440"/>
    </location>
</feature>
<keyword evidence="4 12" id="KW-0894">Sodium channel</keyword>
<comment type="similarity">
    <text evidence="2 12">Belongs to the amiloride-sensitive sodium channel (TC 1.A.6) family.</text>
</comment>
<keyword evidence="11 12" id="KW-0407">Ion channel</keyword>
<keyword evidence="7" id="KW-0915">Sodium</keyword>
<evidence type="ECO:0000256" key="12">
    <source>
        <dbReference type="RuleBase" id="RU000679"/>
    </source>
</evidence>
<dbReference type="PANTHER" id="PTHR11690">
    <property type="entry name" value="AMILORIDE-SENSITIVE SODIUM CHANNEL-RELATED"/>
    <property type="match status" value="1"/>
</dbReference>
<reference evidence="14" key="2">
    <citation type="submission" date="2015-02" db="UniProtKB">
        <authorList>
            <consortium name="EnsemblMetazoa"/>
        </authorList>
    </citation>
    <scope>IDENTIFICATION</scope>
</reference>
<evidence type="ECO:0000313" key="14">
    <source>
        <dbReference type="EnsemblMetazoa" id="SMAR000089-PA"/>
    </source>
</evidence>
<keyword evidence="10 12" id="KW-0739">Sodium transport</keyword>
<reference evidence="15" key="1">
    <citation type="submission" date="2011-05" db="EMBL/GenBank/DDBJ databases">
        <authorList>
            <person name="Richards S.R."/>
            <person name="Qu J."/>
            <person name="Jiang H."/>
            <person name="Jhangiani S.N."/>
            <person name="Agravi P."/>
            <person name="Goodspeed R."/>
            <person name="Gross S."/>
            <person name="Mandapat C."/>
            <person name="Jackson L."/>
            <person name="Mathew T."/>
            <person name="Pu L."/>
            <person name="Thornton R."/>
            <person name="Saada N."/>
            <person name="Wilczek-Boney K.B."/>
            <person name="Lee S."/>
            <person name="Kovar C."/>
            <person name="Wu Y."/>
            <person name="Scherer S.E."/>
            <person name="Worley K.C."/>
            <person name="Muzny D.M."/>
            <person name="Gibbs R."/>
        </authorList>
    </citation>
    <scope>NUCLEOTIDE SEQUENCE</scope>
    <source>
        <strain evidence="15">Brora</strain>
    </source>
</reference>
<evidence type="ECO:0000256" key="9">
    <source>
        <dbReference type="ARBA" id="ARBA00023136"/>
    </source>
</evidence>
<dbReference type="HOGENOM" id="CLU_037094_0_0_1"/>
<dbReference type="Gene3D" id="1.10.287.770">
    <property type="entry name" value="YojJ-like"/>
    <property type="match status" value="1"/>
</dbReference>
<keyword evidence="5 12" id="KW-0812">Transmembrane</keyword>
<dbReference type="AlphaFoldDB" id="T1IGY6"/>
<evidence type="ECO:0000256" key="11">
    <source>
        <dbReference type="ARBA" id="ARBA00023303"/>
    </source>
</evidence>
<sequence length="453" mass="52297">MLFLLLSILEKRLRSQDLELDRPASNTKMELESFTSDNKSSEKCSCCQNKKDIDVSIPGLGRLMDPAYGKKSKLLWMLIVLCCTVACVYLTINRLVHYFNIPLATKVEVRRLHSVNFPAFTVCSNNLLNGLKPLVKLKVQEECLANFRSECGEELENLSLHDLNISLYDVWKPHVLTDIEINLVGLEHTIQVKEYLQNNKTFDEFEFTAQDTILGSCVVIRHIGTVPYLSTATSLTVTIHETLIDPNSKLAYIFIPHGTRDELLTKFEFLLNEFEEFPAGYEFKLKLHEENFHLKNTVHKVCYDQNEEIDRMKECAVESLRSEVCRLPGCPDSYRECESLNDLPEFDTHLNSYWVGLSADCQLRPVCNDQQYIILVDTTIVHRDKEKTTIIIRMTDDTIDVVEQVIAYTFPDLVSDLFAYWSFFLSLSALVFAEIFEYLFKKLRECITKNCTR</sequence>
<organism evidence="14 15">
    <name type="scientific">Strigamia maritima</name>
    <name type="common">European centipede</name>
    <name type="synonym">Geophilus maritimus</name>
    <dbReference type="NCBI Taxonomy" id="126957"/>
    <lineage>
        <taxon>Eukaryota</taxon>
        <taxon>Metazoa</taxon>
        <taxon>Ecdysozoa</taxon>
        <taxon>Arthropoda</taxon>
        <taxon>Myriapoda</taxon>
        <taxon>Chilopoda</taxon>
        <taxon>Pleurostigmophora</taxon>
        <taxon>Geophilomorpha</taxon>
        <taxon>Linotaeniidae</taxon>
        <taxon>Strigamia</taxon>
    </lineage>
</organism>
<dbReference type="PANTHER" id="PTHR11690:SF248">
    <property type="entry name" value="PICKPOCKET 17, ISOFORM A"/>
    <property type="match status" value="1"/>
</dbReference>
<dbReference type="InterPro" id="IPR001873">
    <property type="entry name" value="ENaC"/>
</dbReference>
<keyword evidence="6 13" id="KW-1133">Transmembrane helix</keyword>
<evidence type="ECO:0000256" key="10">
    <source>
        <dbReference type="ARBA" id="ARBA00023201"/>
    </source>
</evidence>
<keyword evidence="9 13" id="KW-0472">Membrane</keyword>
<evidence type="ECO:0000256" key="2">
    <source>
        <dbReference type="ARBA" id="ARBA00007193"/>
    </source>
</evidence>
<dbReference type="GO" id="GO:0015280">
    <property type="term" value="F:ligand-gated sodium channel activity"/>
    <property type="evidence" value="ECO:0007669"/>
    <property type="project" value="TreeGrafter"/>
</dbReference>
<dbReference type="Proteomes" id="UP000014500">
    <property type="component" value="Unassembled WGS sequence"/>
</dbReference>
<evidence type="ECO:0000256" key="1">
    <source>
        <dbReference type="ARBA" id="ARBA00004141"/>
    </source>
</evidence>
<keyword evidence="8 12" id="KW-0406">Ion transport</keyword>
<accession>T1IGY6</accession>
<dbReference type="Pfam" id="PF00858">
    <property type="entry name" value="ASC"/>
    <property type="match status" value="1"/>
</dbReference>
<evidence type="ECO:0000256" key="7">
    <source>
        <dbReference type="ARBA" id="ARBA00023053"/>
    </source>
</evidence>